<dbReference type="AlphaFoldDB" id="Q2HV92"/>
<keyword evidence="1" id="KW-1133">Transmembrane helix</keyword>
<proteinExistence type="predicted"/>
<protein>
    <recommendedName>
        <fullName evidence="3">Transmembrane protein</fullName>
    </recommendedName>
</protein>
<dbReference type="EMBL" id="AC148971">
    <property type="protein sequence ID" value="ABD28555.2"/>
    <property type="molecule type" value="Genomic_DNA"/>
</dbReference>
<accession>Q2HV92</accession>
<reference evidence="2" key="2">
    <citation type="submission" date="2007-03" db="EMBL/GenBank/DDBJ databases">
        <authorList>
            <consortium name="The International Medicago Genome Annotation Group"/>
        </authorList>
    </citation>
    <scope>NUCLEOTIDE SEQUENCE</scope>
</reference>
<organism evidence="2">
    <name type="scientific">Medicago truncatula</name>
    <name type="common">Barrel medic</name>
    <name type="synonym">Medicago tribuloides</name>
    <dbReference type="NCBI Taxonomy" id="3880"/>
    <lineage>
        <taxon>Eukaryota</taxon>
        <taxon>Viridiplantae</taxon>
        <taxon>Streptophyta</taxon>
        <taxon>Embryophyta</taxon>
        <taxon>Tracheophyta</taxon>
        <taxon>Spermatophyta</taxon>
        <taxon>Magnoliopsida</taxon>
        <taxon>eudicotyledons</taxon>
        <taxon>Gunneridae</taxon>
        <taxon>Pentapetalae</taxon>
        <taxon>rosids</taxon>
        <taxon>fabids</taxon>
        <taxon>Fabales</taxon>
        <taxon>Fabaceae</taxon>
        <taxon>Papilionoideae</taxon>
        <taxon>50 kb inversion clade</taxon>
        <taxon>NPAAA clade</taxon>
        <taxon>Hologalegina</taxon>
        <taxon>IRL clade</taxon>
        <taxon>Trifolieae</taxon>
        <taxon>Medicago</taxon>
    </lineage>
</organism>
<evidence type="ECO:0000256" key="1">
    <source>
        <dbReference type="SAM" id="Phobius"/>
    </source>
</evidence>
<sequence length="102" mass="11666">MAVNELGCHFLHCFVVRQLSGARRSCAIVHATPDRELVSSCILVWLATIILWWTGVRGARLVGRLLLIRDRESALWLKFGFGLFWCSFGVPEVVRLWKLIDL</sequence>
<name>Q2HV92_MEDTR</name>
<feature type="transmembrane region" description="Helical" evidence="1">
    <location>
        <begin position="37"/>
        <end position="54"/>
    </location>
</feature>
<gene>
    <name evidence="2" type="ORF">MtrDRAFT_AC148971g32v2</name>
</gene>
<reference evidence="2" key="1">
    <citation type="submission" date="2004-07" db="EMBL/GenBank/DDBJ databases">
        <authorList>
            <person name="Town C.D."/>
        </authorList>
    </citation>
    <scope>NUCLEOTIDE SEQUENCE</scope>
</reference>
<keyword evidence="1" id="KW-0812">Transmembrane</keyword>
<evidence type="ECO:0008006" key="3">
    <source>
        <dbReference type="Google" id="ProtNLM"/>
    </source>
</evidence>
<keyword evidence="1" id="KW-0472">Membrane</keyword>
<evidence type="ECO:0000313" key="2">
    <source>
        <dbReference type="EMBL" id="ABD28555.2"/>
    </source>
</evidence>